<comment type="caution">
    <text evidence="2">The sequence shown here is derived from an EMBL/GenBank/DDBJ whole genome shotgun (WGS) entry which is preliminary data.</text>
</comment>
<dbReference type="EMBL" id="BKCJ010405840">
    <property type="protein sequence ID" value="GFA33157.1"/>
    <property type="molecule type" value="Genomic_DNA"/>
</dbReference>
<name>A0A699JFM3_TANCI</name>
<protein>
    <recommendedName>
        <fullName evidence="1">Replication protein A 70 kDa DNA-binding subunit B/D first OB fold domain-containing protein</fullName>
    </recommendedName>
</protein>
<feature type="non-terminal residue" evidence="2">
    <location>
        <position position="139"/>
    </location>
</feature>
<proteinExistence type="predicted"/>
<dbReference type="AlphaFoldDB" id="A0A699JFM3"/>
<evidence type="ECO:0000313" key="2">
    <source>
        <dbReference type="EMBL" id="GFA33157.1"/>
    </source>
</evidence>
<reference evidence="2" key="1">
    <citation type="journal article" date="2019" name="Sci. Rep.">
        <title>Draft genome of Tanacetum cinerariifolium, the natural source of mosquito coil.</title>
        <authorList>
            <person name="Yamashiro T."/>
            <person name="Shiraishi A."/>
            <person name="Satake H."/>
            <person name="Nakayama K."/>
        </authorList>
    </citation>
    <scope>NUCLEOTIDE SEQUENCE</scope>
</reference>
<sequence>MEIIVKDEHNTNMQAIVRMDKLRRFRHHLKEGNALTIQRYSLDKIKPKFRMVYNAMRLSFLSNTEVDSCIDFNGSIHDFVWRPFKSITNLEKEEDGQFGSMRLNARCGNYAQQFNDFLNSYDDHGRIVLVLQFTMICGT</sequence>
<dbReference type="InterPro" id="IPR003871">
    <property type="entry name" value="RFA1B/D_OB_1st"/>
</dbReference>
<accession>A0A699JFM3</accession>
<dbReference type="InterPro" id="IPR012340">
    <property type="entry name" value="NA-bd_OB-fold"/>
</dbReference>
<feature type="domain" description="Replication protein A 70 kDa DNA-binding subunit B/D first OB fold" evidence="1">
    <location>
        <begin position="1"/>
        <end position="69"/>
    </location>
</feature>
<dbReference type="SUPFAM" id="SSF50249">
    <property type="entry name" value="Nucleic acid-binding proteins"/>
    <property type="match status" value="1"/>
</dbReference>
<dbReference type="Pfam" id="PF02721">
    <property type="entry name" value="DUF223"/>
    <property type="match status" value="1"/>
</dbReference>
<evidence type="ECO:0000259" key="1">
    <source>
        <dbReference type="Pfam" id="PF02721"/>
    </source>
</evidence>
<gene>
    <name evidence="2" type="ORF">Tci_605129</name>
</gene>
<dbReference type="Gene3D" id="2.40.50.140">
    <property type="entry name" value="Nucleic acid-binding proteins"/>
    <property type="match status" value="1"/>
</dbReference>
<organism evidence="2">
    <name type="scientific">Tanacetum cinerariifolium</name>
    <name type="common">Dalmatian daisy</name>
    <name type="synonym">Chrysanthemum cinerariifolium</name>
    <dbReference type="NCBI Taxonomy" id="118510"/>
    <lineage>
        <taxon>Eukaryota</taxon>
        <taxon>Viridiplantae</taxon>
        <taxon>Streptophyta</taxon>
        <taxon>Embryophyta</taxon>
        <taxon>Tracheophyta</taxon>
        <taxon>Spermatophyta</taxon>
        <taxon>Magnoliopsida</taxon>
        <taxon>eudicotyledons</taxon>
        <taxon>Gunneridae</taxon>
        <taxon>Pentapetalae</taxon>
        <taxon>asterids</taxon>
        <taxon>campanulids</taxon>
        <taxon>Asterales</taxon>
        <taxon>Asteraceae</taxon>
        <taxon>Asteroideae</taxon>
        <taxon>Anthemideae</taxon>
        <taxon>Anthemidinae</taxon>
        <taxon>Tanacetum</taxon>
    </lineage>
</organism>